<dbReference type="Gene3D" id="3.30.565.10">
    <property type="entry name" value="Histidine kinase-like ATPase, C-terminal domain"/>
    <property type="match status" value="1"/>
</dbReference>
<gene>
    <name evidence="2" type="ORF">NITMOv2_0503</name>
</gene>
<dbReference type="PATRIC" id="fig|42253.5.peg.499"/>
<accession>A0A0K2G7W3</accession>
<dbReference type="AlphaFoldDB" id="A0A0K2G7W3"/>
<evidence type="ECO:0000256" key="1">
    <source>
        <dbReference type="SAM" id="MobiDB-lite"/>
    </source>
</evidence>
<sequence length="580" mass="62900">MSISSPAGPAPLSYSGDFAKLSLHAGRIDRYCARVLPFAEQELRLGETRVDLHHLLEDLRDAYPGALEETILTEVVANALDSGATVLRVTADPAGATLTIVDNGSGMRRRDLVRYHDLASSTKTRGHGIGFAGVGIKLGLLVCEDVVTETRRGNEHVASRWHLAGRHKAPWKWIPPSGLVADHGTAVRLKLHNALSPLLDDGYLEETLRRQYQPLLAPEFDEILSLHYPKGFRFEVNGRALERLRVEGATVSRLAVCLARKRKPMAVGYLARSESPFPDHQQGLAISTFGKVIKRGWDWLGITPAAPDRVTGMIEAPALAAALTLNKGDFVRVGARGALYLGYRKAIQEAVSQQLAHWGDVRESGDKAGRRAVRPLERDLETVLVDLADEFPLLASLVERRAGGQKRLPIGPAGPAGLAEEGQALLAASVMGSVEISEEADAVPDVQQPGRLPPPAEEEAVNGTAQSEPETPAGVAVVPGQRGRSRRPGHYGLRIRFESHPDDPDLGRLVESTVVLNDAHPAYRRAVASRSEGYHIALAVAMALAQLAVPPADAQEFITIFLTRWGDALDGARRRSRRRS</sequence>
<feature type="region of interest" description="Disordered" evidence="1">
    <location>
        <begin position="441"/>
        <end position="484"/>
    </location>
</feature>
<dbReference type="Proteomes" id="UP000069205">
    <property type="component" value="Chromosome"/>
</dbReference>
<keyword evidence="3" id="KW-1185">Reference proteome</keyword>
<dbReference type="OrthoDB" id="9802640at2"/>
<evidence type="ECO:0000313" key="3">
    <source>
        <dbReference type="Proteomes" id="UP000069205"/>
    </source>
</evidence>
<reference evidence="2 3" key="1">
    <citation type="journal article" date="2015" name="Proc. Natl. Acad. Sci. U.S.A.">
        <title>Expanded metabolic versatility of ubiquitous nitrite-oxidizing bacteria from the genus Nitrospira.</title>
        <authorList>
            <person name="Koch H."/>
            <person name="Lucker S."/>
            <person name="Albertsen M."/>
            <person name="Kitzinger K."/>
            <person name="Herbold C."/>
            <person name="Spieck E."/>
            <person name="Nielsen P.H."/>
            <person name="Wagner M."/>
            <person name="Daims H."/>
        </authorList>
    </citation>
    <scope>NUCLEOTIDE SEQUENCE [LARGE SCALE GENOMIC DNA]</scope>
    <source>
        <strain evidence="2 3">NSP M-1</strain>
    </source>
</reference>
<dbReference type="STRING" id="42253.NITMOv2_0503"/>
<proteinExistence type="predicted"/>
<evidence type="ECO:0000313" key="2">
    <source>
        <dbReference type="EMBL" id="ALA56939.1"/>
    </source>
</evidence>
<dbReference type="Pfam" id="PF13589">
    <property type="entry name" value="HATPase_c_3"/>
    <property type="match status" value="1"/>
</dbReference>
<dbReference type="InterPro" id="IPR036890">
    <property type="entry name" value="HATPase_C_sf"/>
</dbReference>
<dbReference type="EMBL" id="CP011801">
    <property type="protein sequence ID" value="ALA56939.1"/>
    <property type="molecule type" value="Genomic_DNA"/>
</dbReference>
<organism evidence="2 3">
    <name type="scientific">Nitrospira moscoviensis</name>
    <dbReference type="NCBI Taxonomy" id="42253"/>
    <lineage>
        <taxon>Bacteria</taxon>
        <taxon>Pseudomonadati</taxon>
        <taxon>Nitrospirota</taxon>
        <taxon>Nitrospiria</taxon>
        <taxon>Nitrospirales</taxon>
        <taxon>Nitrospiraceae</taxon>
        <taxon>Nitrospira</taxon>
    </lineage>
</organism>
<dbReference type="SUPFAM" id="SSF55874">
    <property type="entry name" value="ATPase domain of HSP90 chaperone/DNA topoisomerase II/histidine kinase"/>
    <property type="match status" value="1"/>
</dbReference>
<dbReference type="KEGG" id="nmv:NITMOv2_0503"/>
<name>A0A0K2G7W3_NITMO</name>
<protein>
    <submittedName>
        <fullName evidence="2">Uncharacterized protein</fullName>
    </submittedName>
</protein>